<organism evidence="1 2">
    <name type="scientific">Microbacterium pygmaeum</name>
    <dbReference type="NCBI Taxonomy" id="370764"/>
    <lineage>
        <taxon>Bacteria</taxon>
        <taxon>Bacillati</taxon>
        <taxon>Actinomycetota</taxon>
        <taxon>Actinomycetes</taxon>
        <taxon>Micrococcales</taxon>
        <taxon>Microbacteriaceae</taxon>
        <taxon>Microbacterium</taxon>
    </lineage>
</organism>
<proteinExistence type="predicted"/>
<gene>
    <name evidence="1" type="ORF">SAMN04489810_1376</name>
</gene>
<evidence type="ECO:0000313" key="1">
    <source>
        <dbReference type="EMBL" id="SDG81793.1"/>
    </source>
</evidence>
<name>A0A1G7XCG0_9MICO</name>
<accession>A0A1G7XCG0</accession>
<evidence type="ECO:0000313" key="2">
    <source>
        <dbReference type="Proteomes" id="UP000199009"/>
    </source>
</evidence>
<reference evidence="1 2" key="1">
    <citation type="submission" date="2016-10" db="EMBL/GenBank/DDBJ databases">
        <authorList>
            <person name="de Groot N.N."/>
        </authorList>
    </citation>
    <scope>NUCLEOTIDE SEQUENCE [LARGE SCALE GENOMIC DNA]</scope>
    <source>
        <strain evidence="1 2">DSM 23142</strain>
    </source>
</reference>
<sequence length="152" mass="16037">MVELWFDDDGAHEAGFSSDVAARLAVDETLFMQGLGGSAVVTDSDAPRAGDAPAAVWLLGYGNVPRRTEIAAELATMTGVAPERVAVNRPVPGAKVLTRPLMKVLPIAGLAVSIAMPSTLEAQDLATMLARSKARSWFPAAQILIAERIRIV</sequence>
<dbReference type="AlphaFoldDB" id="A0A1G7XCG0"/>
<dbReference type="Proteomes" id="UP000199009">
    <property type="component" value="Chromosome I"/>
</dbReference>
<keyword evidence="2" id="KW-1185">Reference proteome</keyword>
<dbReference type="EMBL" id="LT629692">
    <property type="protein sequence ID" value="SDG81793.1"/>
    <property type="molecule type" value="Genomic_DNA"/>
</dbReference>
<protein>
    <submittedName>
        <fullName evidence="1">Uncharacterized protein</fullName>
    </submittedName>
</protein>